<reference evidence="1 2" key="1">
    <citation type="journal article" date="2018" name="Sci. Adv.">
        <title>Multi-heme cytochromes provide a pathway for survival in energy-limited environments.</title>
        <authorList>
            <person name="Deng X."/>
            <person name="Dohmae N."/>
            <person name="Nealson K.H."/>
            <person name="Hashimoto K."/>
            <person name="Okamoto A."/>
        </authorList>
    </citation>
    <scope>NUCLEOTIDE SEQUENCE [LARGE SCALE GENOMIC DNA]</scope>
    <source>
        <strain evidence="1 2">IS5</strain>
    </source>
</reference>
<dbReference type="RefSeq" id="WP_126381062.1">
    <property type="nucleotide sequence ID" value="NZ_AP017378.1"/>
</dbReference>
<dbReference type="EMBL" id="AP017378">
    <property type="protein sequence ID" value="BBD10032.1"/>
    <property type="molecule type" value="Genomic_DNA"/>
</dbReference>
<name>A0A2Z6B3F6_9BACT</name>
<protein>
    <submittedName>
        <fullName evidence="1">Uncharacterized protein</fullName>
    </submittedName>
</protein>
<organism evidence="1 2">
    <name type="scientific">Desulfovibrio ferrophilus</name>
    <dbReference type="NCBI Taxonomy" id="241368"/>
    <lineage>
        <taxon>Bacteria</taxon>
        <taxon>Pseudomonadati</taxon>
        <taxon>Thermodesulfobacteriota</taxon>
        <taxon>Desulfovibrionia</taxon>
        <taxon>Desulfovibrionales</taxon>
        <taxon>Desulfovibrionaceae</taxon>
        <taxon>Desulfovibrio</taxon>
    </lineage>
</organism>
<gene>
    <name evidence="1" type="ORF">DFE_3306</name>
</gene>
<dbReference type="KEGG" id="dfl:DFE_3306"/>
<accession>A0A2Z6B3F6</accession>
<keyword evidence="2" id="KW-1185">Reference proteome</keyword>
<dbReference type="Proteomes" id="UP000269883">
    <property type="component" value="Chromosome"/>
</dbReference>
<evidence type="ECO:0000313" key="2">
    <source>
        <dbReference type="Proteomes" id="UP000269883"/>
    </source>
</evidence>
<sequence length="80" mass="9060">MSTAINIQNLAEKAECGGVALEAARLCTVCWTVHDTEDCPECRARQWLYLAPLLRGFDDIGVSDMLRQTLLNKEVEYRLM</sequence>
<evidence type="ECO:0000313" key="1">
    <source>
        <dbReference type="EMBL" id="BBD10032.1"/>
    </source>
</evidence>
<proteinExistence type="predicted"/>
<dbReference type="AlphaFoldDB" id="A0A2Z6B3F6"/>